<feature type="transmembrane region" description="Helical" evidence="7">
    <location>
        <begin position="278"/>
        <end position="299"/>
    </location>
</feature>
<dbReference type="CGD" id="CAL0000159584">
    <property type="gene designation" value="Cd36_32190"/>
</dbReference>
<evidence type="ECO:0000256" key="6">
    <source>
        <dbReference type="SAM" id="MobiDB-lite"/>
    </source>
</evidence>
<keyword evidence="10" id="KW-1185">Reference proteome</keyword>
<evidence type="ECO:0000256" key="4">
    <source>
        <dbReference type="ARBA" id="ARBA00022989"/>
    </source>
</evidence>
<dbReference type="InterPro" id="IPR011701">
    <property type="entry name" value="MFS"/>
</dbReference>
<gene>
    <name evidence="8" type="ordered locus">Cd36_32190</name>
    <name evidence="9" type="ORF">CD36_32190</name>
</gene>
<dbReference type="HOGENOM" id="CLU_001265_4_2_1"/>
<feature type="transmembrane region" description="Helical" evidence="7">
    <location>
        <begin position="311"/>
        <end position="333"/>
    </location>
</feature>
<feature type="transmembrane region" description="Helical" evidence="7">
    <location>
        <begin position="554"/>
        <end position="575"/>
    </location>
</feature>
<dbReference type="InterPro" id="IPR036259">
    <property type="entry name" value="MFS_trans_sf"/>
</dbReference>
<dbReference type="Gene3D" id="1.20.1250.20">
    <property type="entry name" value="MFS general substrate transporter like domains"/>
    <property type="match status" value="1"/>
</dbReference>
<keyword evidence="4 7" id="KW-1133">Transmembrane helix</keyword>
<feature type="transmembrane region" description="Helical" evidence="7">
    <location>
        <begin position="387"/>
        <end position="414"/>
    </location>
</feature>
<dbReference type="GO" id="GO:0022857">
    <property type="term" value="F:transmembrane transporter activity"/>
    <property type="evidence" value="ECO:0007669"/>
    <property type="project" value="InterPro"/>
</dbReference>
<dbReference type="Proteomes" id="UP000002605">
    <property type="component" value="Chromosome R"/>
</dbReference>
<dbReference type="OrthoDB" id="3639251at2759"/>
<dbReference type="eggNOG" id="KOG2533">
    <property type="taxonomic scope" value="Eukaryota"/>
</dbReference>
<evidence type="ECO:0000256" key="7">
    <source>
        <dbReference type="SAM" id="Phobius"/>
    </source>
</evidence>
<evidence type="ECO:0000313" key="8">
    <source>
        <dbReference type="CGD" id="CAL0000159584"/>
    </source>
</evidence>
<comment type="subcellular location">
    <subcellularLocation>
        <location evidence="1">Membrane</location>
        <topology evidence="1">Multi-pass membrane protein</topology>
    </subcellularLocation>
</comment>
<feature type="transmembrane region" description="Helical" evidence="7">
    <location>
        <begin position="460"/>
        <end position="482"/>
    </location>
</feature>
<evidence type="ECO:0000256" key="1">
    <source>
        <dbReference type="ARBA" id="ARBA00004141"/>
    </source>
</evidence>
<dbReference type="FunFam" id="1.20.1250.20:FF:001020">
    <property type="entry name" value="AFR578Cp"/>
    <property type="match status" value="1"/>
</dbReference>
<keyword evidence="3 7" id="KW-0812">Transmembrane</keyword>
<dbReference type="EMBL" id="FM992695">
    <property type="protein sequence ID" value="CAX40184.1"/>
    <property type="molecule type" value="Genomic_DNA"/>
</dbReference>
<feature type="transmembrane region" description="Helical" evidence="7">
    <location>
        <begin position="186"/>
        <end position="208"/>
    </location>
</feature>
<evidence type="ECO:0000256" key="5">
    <source>
        <dbReference type="ARBA" id="ARBA00023136"/>
    </source>
</evidence>
<feature type="transmembrane region" description="Helical" evidence="7">
    <location>
        <begin position="434"/>
        <end position="453"/>
    </location>
</feature>
<feature type="region of interest" description="Disordered" evidence="6">
    <location>
        <begin position="41"/>
        <end position="87"/>
    </location>
</feature>
<feature type="transmembrane region" description="Helical" evidence="7">
    <location>
        <begin position="488"/>
        <end position="509"/>
    </location>
</feature>
<feature type="transmembrane region" description="Helical" evidence="7">
    <location>
        <begin position="521"/>
        <end position="542"/>
    </location>
</feature>
<feature type="transmembrane region" description="Helical" evidence="7">
    <location>
        <begin position="246"/>
        <end position="266"/>
    </location>
</feature>
<evidence type="ECO:0000256" key="3">
    <source>
        <dbReference type="ARBA" id="ARBA00022692"/>
    </source>
</evidence>
<evidence type="ECO:0000313" key="9">
    <source>
        <dbReference type="EMBL" id="CAX40184.1"/>
    </source>
</evidence>
<evidence type="ECO:0000256" key="2">
    <source>
        <dbReference type="ARBA" id="ARBA00022448"/>
    </source>
</evidence>
<dbReference type="KEGG" id="cdu:CD36_32190"/>
<evidence type="ECO:0000313" key="10">
    <source>
        <dbReference type="Proteomes" id="UP000002605"/>
    </source>
</evidence>
<organism evidence="9 10">
    <name type="scientific">Candida dubliniensis (strain CD36 / ATCC MYA-646 / CBS 7987 / NCPF 3949 / NRRL Y-17841)</name>
    <name type="common">Yeast</name>
    <dbReference type="NCBI Taxonomy" id="573826"/>
    <lineage>
        <taxon>Eukaryota</taxon>
        <taxon>Fungi</taxon>
        <taxon>Dikarya</taxon>
        <taxon>Ascomycota</taxon>
        <taxon>Saccharomycotina</taxon>
        <taxon>Pichiomycetes</taxon>
        <taxon>Debaryomycetaceae</taxon>
        <taxon>Candida/Lodderomyces clade</taxon>
        <taxon>Candida</taxon>
    </lineage>
</organism>
<dbReference type="SUPFAM" id="SSF103473">
    <property type="entry name" value="MFS general substrate transporter"/>
    <property type="match status" value="1"/>
</dbReference>
<sequence length="619" mass="70817">MSFFTEPISRLKWGIFPTRRIVDEDEHGNFIDPDTIVVNPSFSDNTDSDTNSDTVSSTTGSKKLESKEATQLISTNNPNPSPATATAPAPPVVVLEYRDEKNRPWWKFFDEYEYRVTSNVKSKRKWYKWFHEDDTPEERRVIMKIDILLTFYSLAAYFVKYLDQSNLTNAYIGGMQEGLNMKGNDFVNTGVMFSVGNIIFQIPFMYIVYALPLNYVLPALDLGWSILTICLYKSGNVHGLKTLRFFIGAFEAPSYLAYHALFASWFKGSTGEIARRAGFYYLGQYLGVLTSGLLSGAIVRHLDGVNGHAAWQWIFIIDGIISIVIGIIGFYMIPGTPQDCYSIFLTDEEIRIARRRMKSDQKDAKPRENVVKYFFNKNIWKKIFSSWHFYVLSLWNIFCWNNSNASSGAYALWLRTLKDNTGNLRFKGGKLQDYTALTPGLGLIWLILASGFADLLGSRWGAILFTQVFNILGNVLLAVWYIPEKAKWFAWCMQYFGWAMAPVLYSWQGDICRRDIRERQVVLVSMNILAQQSTAWIAVLVWKTVEAPRFLKGYTFTACSAFALSVWTMVVLWLYKREERANAKANGIILYDSSKEDLEQVQLQVQAEANIIDSKSEKL</sequence>
<dbReference type="RefSeq" id="XP_002422180.1">
    <property type="nucleotide sequence ID" value="XM_002422135.1"/>
</dbReference>
<dbReference type="PANTHER" id="PTHR43791:SF15">
    <property type="entry name" value="TRANSPORTER SEO1-RELATED"/>
    <property type="match status" value="1"/>
</dbReference>
<dbReference type="VEuPathDB" id="FungiDB:CD36_32190"/>
<dbReference type="AlphaFoldDB" id="B9WM71"/>
<accession>B9WM71</accession>
<reference evidence="9 10" key="1">
    <citation type="journal article" date="2009" name="Genome Res.">
        <title>Comparative genomics of the fungal pathogens Candida dubliniensis and Candida albicans.</title>
        <authorList>
            <person name="Jackson A.P."/>
            <person name="Gamble J.A."/>
            <person name="Yeomans T."/>
            <person name="Moran G.P."/>
            <person name="Saunders D."/>
            <person name="Harris D."/>
            <person name="Aslett M."/>
            <person name="Barrell J.F."/>
            <person name="Butler G."/>
            <person name="Citiulo F."/>
            <person name="Coleman D.C."/>
            <person name="de Groot P.W.J."/>
            <person name="Goodwin T.J."/>
            <person name="Quail M.A."/>
            <person name="McQuillan J."/>
            <person name="Munro C.A."/>
            <person name="Pain A."/>
            <person name="Poulter R.T."/>
            <person name="Rajandream M.A."/>
            <person name="Renauld H."/>
            <person name="Spiering M.J."/>
            <person name="Tivey A."/>
            <person name="Gow N.A.R."/>
            <person name="Barrell B."/>
            <person name="Sullivan D.J."/>
            <person name="Berriman M."/>
        </authorList>
    </citation>
    <scope>NUCLEOTIDE SEQUENCE [LARGE SCALE GENOMIC DNA]</scope>
    <source>
        <strain evidence="10">CD36 / ATCC MYA-646 / CBS 7987 / NCPF 3949 / NRRL Y-17841</strain>
    </source>
</reference>
<name>B9WM71_CANDC</name>
<keyword evidence="5 7" id="KW-0472">Membrane</keyword>
<protein>
    <submittedName>
        <fullName evidence="9">Permease, putative</fullName>
    </submittedName>
</protein>
<proteinExistence type="predicted"/>
<keyword evidence="2" id="KW-0813">Transport</keyword>
<dbReference type="GeneID" id="8049513"/>
<feature type="compositionally biased region" description="Low complexity" evidence="6">
    <location>
        <begin position="43"/>
        <end position="59"/>
    </location>
</feature>
<feature type="compositionally biased region" description="Low complexity" evidence="6">
    <location>
        <begin position="74"/>
        <end position="87"/>
    </location>
</feature>
<dbReference type="Pfam" id="PF07690">
    <property type="entry name" value="MFS_1"/>
    <property type="match status" value="1"/>
</dbReference>
<dbReference type="PANTHER" id="PTHR43791">
    <property type="entry name" value="PERMEASE-RELATED"/>
    <property type="match status" value="1"/>
</dbReference>
<dbReference type="GO" id="GO:0016020">
    <property type="term" value="C:membrane"/>
    <property type="evidence" value="ECO:0007669"/>
    <property type="project" value="UniProtKB-SubCell"/>
</dbReference>